<feature type="transmembrane region" description="Helical" evidence="1">
    <location>
        <begin position="45"/>
        <end position="62"/>
    </location>
</feature>
<evidence type="ECO:0000256" key="1">
    <source>
        <dbReference type="SAM" id="Phobius"/>
    </source>
</evidence>
<feature type="transmembrane region" description="Helical" evidence="1">
    <location>
        <begin position="6"/>
        <end position="25"/>
    </location>
</feature>
<evidence type="ECO:0000313" key="3">
    <source>
        <dbReference type="Proteomes" id="UP000677918"/>
    </source>
</evidence>
<reference evidence="2" key="1">
    <citation type="submission" date="2021-04" db="EMBL/GenBank/DDBJ databases">
        <title>Draft genome sequence of Xylanibacillus composti strain K13.</title>
        <authorList>
            <person name="Uke A."/>
            <person name="Chhe C."/>
            <person name="Baramee S."/>
            <person name="Kosugi A."/>
        </authorList>
    </citation>
    <scope>NUCLEOTIDE SEQUENCE</scope>
    <source>
        <strain evidence="2">K13</strain>
    </source>
</reference>
<evidence type="ECO:0000313" key="2">
    <source>
        <dbReference type="EMBL" id="GIQ69118.1"/>
    </source>
</evidence>
<sequence>MFMTYLMPAALFIFALSGVYFILIFPRERDERSNLILKHAFQNAYYVMLAALLVTFVLSKLFEVVDEHFQEAVLVDVLAAHLTVMLTAIILNRKM</sequence>
<dbReference type="AlphaFoldDB" id="A0A8J4H1C1"/>
<keyword evidence="1" id="KW-1133">Transmembrane helix</keyword>
<dbReference type="RefSeq" id="WP_213411925.1">
    <property type="nucleotide sequence ID" value="NZ_BOVK01000024.1"/>
</dbReference>
<comment type="caution">
    <text evidence="2">The sequence shown here is derived from an EMBL/GenBank/DDBJ whole genome shotgun (WGS) entry which is preliminary data.</text>
</comment>
<dbReference type="EMBL" id="BOVK01000024">
    <property type="protein sequence ID" value="GIQ69118.1"/>
    <property type="molecule type" value="Genomic_DNA"/>
</dbReference>
<feature type="transmembrane region" description="Helical" evidence="1">
    <location>
        <begin position="74"/>
        <end position="91"/>
    </location>
</feature>
<protein>
    <submittedName>
        <fullName evidence="2">Uncharacterized protein</fullName>
    </submittedName>
</protein>
<name>A0A8J4H1C1_9BACL</name>
<proteinExistence type="predicted"/>
<organism evidence="2 3">
    <name type="scientific">Xylanibacillus composti</name>
    <dbReference type="NCBI Taxonomy" id="1572762"/>
    <lineage>
        <taxon>Bacteria</taxon>
        <taxon>Bacillati</taxon>
        <taxon>Bacillota</taxon>
        <taxon>Bacilli</taxon>
        <taxon>Bacillales</taxon>
        <taxon>Paenibacillaceae</taxon>
        <taxon>Xylanibacillus</taxon>
    </lineage>
</organism>
<keyword evidence="1" id="KW-0812">Transmembrane</keyword>
<keyword evidence="3" id="KW-1185">Reference proteome</keyword>
<gene>
    <name evidence="2" type="ORF">XYCOK13_19420</name>
</gene>
<dbReference type="Proteomes" id="UP000677918">
    <property type="component" value="Unassembled WGS sequence"/>
</dbReference>
<keyword evidence="1" id="KW-0472">Membrane</keyword>
<accession>A0A8J4H1C1</accession>